<proteinExistence type="predicted"/>
<organism evidence="2 3">
    <name type="scientific">Candidatus Phytoplasma phoenicium</name>
    <dbReference type="NCBI Taxonomy" id="198422"/>
    <lineage>
        <taxon>Bacteria</taxon>
        <taxon>Bacillati</taxon>
        <taxon>Mycoplasmatota</taxon>
        <taxon>Mollicutes</taxon>
        <taxon>Acholeplasmatales</taxon>
        <taxon>Acholeplasmataceae</taxon>
        <taxon>Candidatus Phytoplasma</taxon>
        <taxon>16SrIX (Pigeon pea witches'-broom group)</taxon>
    </lineage>
</organism>
<keyword evidence="1" id="KW-0175">Coiled coil</keyword>
<dbReference type="EMBL" id="JPSQ01000026">
    <property type="protein sequence ID" value="KND62646.1"/>
    <property type="molecule type" value="Genomic_DNA"/>
</dbReference>
<protein>
    <submittedName>
        <fullName evidence="2">Uncharacterized protein</fullName>
    </submittedName>
</protein>
<dbReference type="Proteomes" id="UP000037086">
    <property type="component" value="Unassembled WGS sequence"/>
</dbReference>
<evidence type="ECO:0000313" key="2">
    <source>
        <dbReference type="EMBL" id="KND62646.1"/>
    </source>
</evidence>
<accession>A0A0L0MK67</accession>
<evidence type="ECO:0000256" key="1">
    <source>
        <dbReference type="SAM" id="Coils"/>
    </source>
</evidence>
<evidence type="ECO:0000313" key="3">
    <source>
        <dbReference type="Proteomes" id="UP000037086"/>
    </source>
</evidence>
<sequence length="149" mass="18166">MENFDKNVQNEINLTNEKIQDFQNQLVLLEKQLESKLINSSEYFIKKVKKGQIVYLTEINEFEKRQFEFIISRIKNEIKNYLKYDVQDYLYLIKFDMSQKLIDNSKNRIKNDLLDIEKYLNELKNEINDIKPKFKTNSKNFLKIKTYVY</sequence>
<keyword evidence="3" id="KW-1185">Reference proteome</keyword>
<name>A0A0L0MK67_9MOLU</name>
<feature type="coiled-coil region" evidence="1">
    <location>
        <begin position="5"/>
        <end position="39"/>
    </location>
</feature>
<dbReference type="PATRIC" id="fig|198422.3.peg.116"/>
<comment type="caution">
    <text evidence="2">The sequence shown here is derived from an EMBL/GenBank/DDBJ whole genome shotgun (WGS) entry which is preliminary data.</text>
</comment>
<reference evidence="2 3" key="1">
    <citation type="journal article" date="2015" name="BMC Microbiol.">
        <title>'Candidatus Phytoplasma phoenicium' associated with almond witches'-broom disease: from draft genome to genetic diversity among strain populations.</title>
        <authorList>
            <person name="Quaglino F."/>
            <person name="Kube M."/>
            <person name="Jawhari M."/>
            <person name="Abou-Jawdah Y."/>
            <person name="Siewert C."/>
            <person name="Choueiri E."/>
            <person name="Sobh H."/>
            <person name="Casati P."/>
            <person name="Tedeschi R."/>
            <person name="Molino Lova M."/>
            <person name="Alma A."/>
            <person name="Bianco P.A."/>
        </authorList>
    </citation>
    <scope>NUCLEOTIDE SEQUENCE [LARGE SCALE GENOMIC DNA]</scope>
    <source>
        <strain evidence="2 3">SA213</strain>
    </source>
</reference>
<dbReference type="AlphaFoldDB" id="A0A0L0MK67"/>
<dbReference type="RefSeq" id="WP_050337163.1">
    <property type="nucleotide sequence ID" value="NZ_JPSQ01000026.1"/>
</dbReference>
<gene>
    <name evidence="2" type="ORF">AlmWB_01600</name>
</gene>